<dbReference type="AlphaFoldDB" id="E7FW55"/>
<protein>
    <submittedName>
        <fullName evidence="2">BadF/BadG/BcrA/BcrD ATPase family protein</fullName>
    </submittedName>
</protein>
<name>E7FW55_ERYRH</name>
<feature type="domain" description="ATPase BadF/BadG/BcrA/BcrD type" evidence="1">
    <location>
        <begin position="5"/>
        <end position="271"/>
    </location>
</feature>
<evidence type="ECO:0000259" key="1">
    <source>
        <dbReference type="Pfam" id="PF01869"/>
    </source>
</evidence>
<dbReference type="RefSeq" id="WP_003775242.1">
    <property type="nucleotide sequence ID" value="NZ_ACLK02000002.1"/>
</dbReference>
<sequence>MKYYLGIDAGGTFTRMVLFNQDGDKVDTLRLESIHYMQVGFDGIQSILERGKNEFITRGYSFEMIAVAIGTAGYGNDSKIRAKIENAIWSVFPNALIMNDAQFAMVSALDNHDGVYLISGTGSIAMRKIGCTTDRRGGYGYLLGDEGSAFWIGRHLLSVFTQESDGRLPKSDFYYAMMEHFKLNHPYDLVGVVNEAQDRYRNFASEVSLVGSSCLHVDHVSEIYRNAGIELAKLANSFELNGKTKIAFGGGVLLNNECVRASLIEHIHEAYDVVPYHQSVEYAAYLLLNQKNPYEIS</sequence>
<dbReference type="CDD" id="cd24007">
    <property type="entry name" value="ASKHA_NBD_eukNAGK-like"/>
    <property type="match status" value="1"/>
</dbReference>
<reference evidence="2" key="1">
    <citation type="submission" date="2011-01" db="EMBL/GenBank/DDBJ databases">
        <authorList>
            <person name="Muzny D."/>
            <person name="Qin X."/>
            <person name="Buhay C."/>
            <person name="Dugan-Rocha S."/>
            <person name="Ding Y."/>
            <person name="Chen G."/>
            <person name="Hawes A."/>
            <person name="Holder M."/>
            <person name="Jhangiani S."/>
            <person name="Johnson A."/>
            <person name="Khan Z."/>
            <person name="Li Z."/>
            <person name="Liu W."/>
            <person name="Liu X."/>
            <person name="Perez L."/>
            <person name="Shen H."/>
            <person name="Wang Q."/>
            <person name="Watt J."/>
            <person name="Xi L."/>
            <person name="Xin Y."/>
            <person name="Zhou J."/>
            <person name="Deng J."/>
            <person name="Jiang H."/>
            <person name="Liu Y."/>
            <person name="Qu J."/>
            <person name="Song X.-Z."/>
            <person name="Zhang L."/>
            <person name="Villasana D."/>
            <person name="Johnson A."/>
            <person name="Liu J."/>
            <person name="Liyanage D."/>
            <person name="Lorensuhewa L."/>
            <person name="Robinson T."/>
            <person name="Song A."/>
            <person name="Song B.-B."/>
            <person name="Dinh H."/>
            <person name="Thornton R."/>
            <person name="Coyle M."/>
            <person name="Francisco L."/>
            <person name="Jackson L."/>
            <person name="Javaid M."/>
            <person name="Korchina V."/>
            <person name="Kovar C."/>
            <person name="Mata R."/>
            <person name="Mathew T."/>
            <person name="Ngo R."/>
            <person name="Nguyen L."/>
            <person name="Nguyen N."/>
            <person name="Okwuonu G."/>
            <person name="Ongeri F."/>
            <person name="Pham C."/>
            <person name="Simmons D."/>
            <person name="Wilczek-Boney K."/>
            <person name="Hale W."/>
            <person name="Jakkamsetti A."/>
            <person name="Pham P."/>
            <person name="Ruth R."/>
            <person name="San Lucas F."/>
            <person name="Warren J."/>
            <person name="Zhang J."/>
            <person name="Zhao Z."/>
            <person name="Zhou C."/>
            <person name="Zhu D."/>
            <person name="Lee S."/>
            <person name="Bess C."/>
            <person name="Blankenburg K."/>
            <person name="Forbes L."/>
            <person name="Fu Q."/>
            <person name="Gubbala S."/>
            <person name="Hirani K."/>
            <person name="Jayaseelan J.C."/>
            <person name="Lara F."/>
            <person name="Munidasa M."/>
            <person name="Palculict T."/>
            <person name="Patil S."/>
            <person name="Pu L.-L."/>
            <person name="Saada N."/>
            <person name="Tang L."/>
            <person name="Weissenberger G."/>
            <person name="Zhu Y."/>
            <person name="Hemphill L."/>
            <person name="Shang Y."/>
            <person name="Youmans B."/>
            <person name="Ayvaz T."/>
            <person name="Ross M."/>
            <person name="Santibanez J."/>
            <person name="Aqrawi P."/>
            <person name="Gross S."/>
            <person name="Joshi V."/>
            <person name="Fowler G."/>
            <person name="Nazareth L."/>
            <person name="Reid J."/>
            <person name="Worley K."/>
            <person name="Petrosino J."/>
            <person name="Highlander S."/>
            <person name="Gibbs R."/>
        </authorList>
    </citation>
    <scope>NUCLEOTIDE SEQUENCE [LARGE SCALE GENOMIC DNA]</scope>
    <source>
        <strain evidence="2">ATCC 19414</strain>
    </source>
</reference>
<organism evidence="2 3">
    <name type="scientific">Erysipelothrix rhusiopathiae ATCC 19414</name>
    <dbReference type="NCBI Taxonomy" id="525280"/>
    <lineage>
        <taxon>Bacteria</taxon>
        <taxon>Bacillati</taxon>
        <taxon>Bacillota</taxon>
        <taxon>Erysipelotrichia</taxon>
        <taxon>Erysipelotrichales</taxon>
        <taxon>Erysipelotrichaceae</taxon>
        <taxon>Erysipelothrix</taxon>
    </lineage>
</organism>
<proteinExistence type="predicted"/>
<comment type="caution">
    <text evidence="2">The sequence shown here is derived from an EMBL/GenBank/DDBJ whole genome shotgun (WGS) entry which is preliminary data.</text>
</comment>
<dbReference type="OrthoDB" id="9772633at2"/>
<dbReference type="SUPFAM" id="SSF53067">
    <property type="entry name" value="Actin-like ATPase domain"/>
    <property type="match status" value="2"/>
</dbReference>
<evidence type="ECO:0000313" key="2">
    <source>
        <dbReference type="EMBL" id="EFY09125.1"/>
    </source>
</evidence>
<dbReference type="InterPro" id="IPR043129">
    <property type="entry name" value="ATPase_NBD"/>
</dbReference>
<dbReference type="STRING" id="1648.A2I91_03635"/>
<dbReference type="Pfam" id="PF01869">
    <property type="entry name" value="BcrAD_BadFG"/>
    <property type="match status" value="1"/>
</dbReference>
<dbReference type="InterPro" id="IPR002731">
    <property type="entry name" value="ATPase_BadF"/>
</dbReference>
<dbReference type="PANTHER" id="PTHR43190:SF3">
    <property type="entry name" value="N-ACETYL-D-GLUCOSAMINE KINASE"/>
    <property type="match status" value="1"/>
</dbReference>
<dbReference type="InterPro" id="IPR052519">
    <property type="entry name" value="Euk-type_GlcNAc_Kinase"/>
</dbReference>
<accession>E7FW55</accession>
<dbReference type="EMBL" id="ACLK02000002">
    <property type="protein sequence ID" value="EFY09125.1"/>
    <property type="molecule type" value="Genomic_DNA"/>
</dbReference>
<keyword evidence="3" id="KW-1185">Reference proteome</keyword>
<dbReference type="Proteomes" id="UP000003028">
    <property type="component" value="Unassembled WGS sequence"/>
</dbReference>
<dbReference type="Gene3D" id="3.30.420.40">
    <property type="match status" value="2"/>
</dbReference>
<gene>
    <name evidence="2" type="ORF">HMPREF0357_11232</name>
</gene>
<dbReference type="PANTHER" id="PTHR43190">
    <property type="entry name" value="N-ACETYL-D-GLUCOSAMINE KINASE"/>
    <property type="match status" value="1"/>
</dbReference>
<evidence type="ECO:0000313" key="3">
    <source>
        <dbReference type="Proteomes" id="UP000003028"/>
    </source>
</evidence>